<dbReference type="PANTHER" id="PTHR30547">
    <property type="entry name" value="UNCHARACTERIZED PROTEIN YHCG-RELATED"/>
    <property type="match status" value="1"/>
</dbReference>
<dbReference type="InterPro" id="IPR009362">
    <property type="entry name" value="YhcG_C"/>
</dbReference>
<dbReference type="EMBL" id="CP007030">
    <property type="protein sequence ID" value="AHF01594.1"/>
    <property type="molecule type" value="Genomic_DNA"/>
</dbReference>
<dbReference type="KEGG" id="tao:THIAE_07345"/>
<keyword evidence="4" id="KW-1185">Reference proteome</keyword>
<organism evidence="3 4">
    <name type="scientific">Thiomicrospira aerophila AL3</name>
    <dbReference type="NCBI Taxonomy" id="717772"/>
    <lineage>
        <taxon>Bacteria</taxon>
        <taxon>Pseudomonadati</taxon>
        <taxon>Pseudomonadota</taxon>
        <taxon>Gammaproteobacteria</taxon>
        <taxon>Thiotrichales</taxon>
        <taxon>Piscirickettsiaceae</taxon>
        <taxon>Thiomicrospira</taxon>
    </lineage>
</organism>
<dbReference type="InterPro" id="IPR053148">
    <property type="entry name" value="PD-DEXK-like_domain"/>
</dbReference>
<dbReference type="Proteomes" id="UP000005380">
    <property type="component" value="Chromosome"/>
</dbReference>
<sequence length="365" mass="41792">MNLDNLITTINTVHQTFQAKALQSVSVNLTLRNFVIGYYIVEYEQNGGDKAAYGIRLIENLAQKLAHIKGMSVTALKLMRQFYLTYPQIGQSLTDQFKIDIEISQSVIDQSSSALKVPAEKLLRSCSFTHFIELVKIDDELKRTFYEVETIKGNWSVRELKRQIASLLYERVGLSIDKKALLQSLENKTEVFNPTAIIKEPYILEFTGLEPKQTYSETDLETALLNHIEAFLLELGTGFCFEARQKRISIENEHDRIDLVFYHRILKCHVLVDLKVRAFSHADVGQMNFYLNYYKNEISMQGDNPPIGIILCTEKNNIKVEYATAGLDKNLFVSKYQIMLPSTKELEALVKDDLKELAAENISEK</sequence>
<proteinExistence type="predicted"/>
<dbReference type="eggNOG" id="COG4804">
    <property type="taxonomic scope" value="Bacteria"/>
</dbReference>
<feature type="domain" description="YhcG N-terminal" evidence="2">
    <location>
        <begin position="12"/>
        <end position="171"/>
    </location>
</feature>
<dbReference type="RefSeq" id="WP_006460555.1">
    <property type="nucleotide sequence ID" value="NZ_CP007030.1"/>
</dbReference>
<dbReference type="Gene3D" id="3.40.1350.10">
    <property type="match status" value="1"/>
</dbReference>
<dbReference type="FunCoup" id="W0DX92">
    <property type="interactions" value="23"/>
</dbReference>
<dbReference type="OrthoDB" id="9801263at2"/>
<accession>W0DX92</accession>
<evidence type="ECO:0000259" key="1">
    <source>
        <dbReference type="Pfam" id="PF06250"/>
    </source>
</evidence>
<reference evidence="3 4" key="1">
    <citation type="submission" date="2013-12" db="EMBL/GenBank/DDBJ databases">
        <authorList>
            <consortium name="DOE Joint Genome Institute"/>
            <person name="Kappler U."/>
            <person name="Huntemann M."/>
            <person name="Han J."/>
            <person name="Chen A."/>
            <person name="Kyrpides N."/>
            <person name="Mavromatis K."/>
            <person name="Markowitz V."/>
            <person name="Palaniappan K."/>
            <person name="Ivanova N."/>
            <person name="Schaumberg A."/>
            <person name="Pati A."/>
            <person name="Liolios K."/>
            <person name="Nordberg H.P."/>
            <person name="Cantor M.N."/>
            <person name="Hua S.X."/>
            <person name="Woyke T."/>
        </authorList>
    </citation>
    <scope>NUCLEOTIDE SEQUENCE [LARGE SCALE GENOMIC DNA]</scope>
    <source>
        <strain evidence="4">AL2</strain>
    </source>
</reference>
<dbReference type="AlphaFoldDB" id="W0DX92"/>
<protein>
    <recommendedName>
        <fullName evidence="5">Cytoplasmic protein</fullName>
    </recommendedName>
</protein>
<feature type="domain" description="YhcG PDDEXK nuclease" evidence="1">
    <location>
        <begin position="196"/>
        <end position="346"/>
    </location>
</feature>
<dbReference type="Pfam" id="PF06250">
    <property type="entry name" value="YhcG_C"/>
    <property type="match status" value="1"/>
</dbReference>
<dbReference type="STRING" id="717772.THIAE_07345"/>
<gene>
    <name evidence="3" type="ORF">THIAE_07345</name>
</gene>
<dbReference type="Pfam" id="PF17761">
    <property type="entry name" value="DUF1016_N"/>
    <property type="match status" value="1"/>
</dbReference>
<dbReference type="InParanoid" id="W0DX92"/>
<dbReference type="HOGENOM" id="CLU_046640_1_0_6"/>
<dbReference type="GO" id="GO:0003676">
    <property type="term" value="F:nucleic acid binding"/>
    <property type="evidence" value="ECO:0007669"/>
    <property type="project" value="InterPro"/>
</dbReference>
<evidence type="ECO:0000313" key="3">
    <source>
        <dbReference type="EMBL" id="AHF01594.1"/>
    </source>
</evidence>
<name>W0DX92_9GAMM</name>
<evidence type="ECO:0000259" key="2">
    <source>
        <dbReference type="Pfam" id="PF17761"/>
    </source>
</evidence>
<dbReference type="PANTHER" id="PTHR30547:SF5">
    <property type="entry name" value="NUCLEASE YHCG-RELATED"/>
    <property type="match status" value="1"/>
</dbReference>
<evidence type="ECO:0000313" key="4">
    <source>
        <dbReference type="Proteomes" id="UP000005380"/>
    </source>
</evidence>
<evidence type="ECO:0008006" key="5">
    <source>
        <dbReference type="Google" id="ProtNLM"/>
    </source>
</evidence>
<dbReference type="InterPro" id="IPR041527">
    <property type="entry name" value="YhcG_N"/>
</dbReference>
<dbReference type="InterPro" id="IPR011856">
    <property type="entry name" value="tRNA_endonuc-like_dom_sf"/>
</dbReference>